<comment type="similarity">
    <text evidence="1">Belongs to the short-chain dehydrogenases/reductases (SDR) family.</text>
</comment>
<dbReference type="GO" id="GO:0008206">
    <property type="term" value="P:bile acid metabolic process"/>
    <property type="evidence" value="ECO:0007669"/>
    <property type="project" value="UniProtKB-ARBA"/>
</dbReference>
<dbReference type="InterPro" id="IPR036291">
    <property type="entry name" value="NAD(P)-bd_dom_sf"/>
</dbReference>
<keyword evidence="2" id="KW-0560">Oxidoreductase</keyword>
<evidence type="ECO:0000313" key="3">
    <source>
        <dbReference type="EMBL" id="QSX07672.1"/>
    </source>
</evidence>
<evidence type="ECO:0000313" key="4">
    <source>
        <dbReference type="Proteomes" id="UP000663499"/>
    </source>
</evidence>
<dbReference type="InterPro" id="IPR002347">
    <property type="entry name" value="SDR_fam"/>
</dbReference>
<dbReference type="Gene3D" id="3.40.50.720">
    <property type="entry name" value="NAD(P)-binding Rossmann-like Domain"/>
    <property type="match status" value="1"/>
</dbReference>
<dbReference type="AlphaFoldDB" id="A0A975AGS1"/>
<name>A0A975AGS1_9FIRM</name>
<dbReference type="RefSeq" id="WP_207299014.1">
    <property type="nucleotide sequence ID" value="NZ_CP071444.1"/>
</dbReference>
<dbReference type="Proteomes" id="UP000663499">
    <property type="component" value="Chromosome"/>
</dbReference>
<accession>A0A975AGS1</accession>
<dbReference type="SUPFAM" id="SSF51735">
    <property type="entry name" value="NAD(P)-binding Rossmann-fold domains"/>
    <property type="match status" value="1"/>
</dbReference>
<dbReference type="Pfam" id="PF00106">
    <property type="entry name" value="adh_short"/>
    <property type="match status" value="1"/>
</dbReference>
<keyword evidence="4" id="KW-1185">Reference proteome</keyword>
<dbReference type="KEGG" id="alka:J0B03_07465"/>
<evidence type="ECO:0000256" key="2">
    <source>
        <dbReference type="ARBA" id="ARBA00023002"/>
    </source>
</evidence>
<evidence type="ECO:0000256" key="1">
    <source>
        <dbReference type="ARBA" id="ARBA00006484"/>
    </source>
</evidence>
<dbReference type="Pfam" id="PF13561">
    <property type="entry name" value="adh_short_C2"/>
    <property type="match status" value="1"/>
</dbReference>
<sequence>MSFNRFIDKIVLVIGAGAGMGKATAMSFLAEGAQVIGLDMFEDRLEALVDETKDLGGTLDTYVGDITDMKTIDGVVDFIQKKYGTLDILAHVAGIMDFMLPPDMLTDDIWDRVMDVNVKAQWRMAKAAMPLMKNHEGNGACVTIVSSLGGYVGSSSGSAYITSKHGVEGLMKNLSFSYRDNKVRFNCVAPGAIATEIMETTLRIFPEYEEKWESGMCSEGMEFYLLNGIGLVRPVELGEAQDVADAILFLSSDQAKFINGASLVVDGGWYSA</sequence>
<dbReference type="CDD" id="cd05233">
    <property type="entry name" value="SDR_c"/>
    <property type="match status" value="1"/>
</dbReference>
<organism evidence="3 4">
    <name type="scientific">Alkalibacter rhizosphaerae</name>
    <dbReference type="NCBI Taxonomy" id="2815577"/>
    <lineage>
        <taxon>Bacteria</taxon>
        <taxon>Bacillati</taxon>
        <taxon>Bacillota</taxon>
        <taxon>Clostridia</taxon>
        <taxon>Eubacteriales</taxon>
        <taxon>Eubacteriaceae</taxon>
        <taxon>Alkalibacter</taxon>
    </lineage>
</organism>
<dbReference type="FunFam" id="3.40.50.720:FF:000084">
    <property type="entry name" value="Short-chain dehydrogenase reductase"/>
    <property type="match status" value="1"/>
</dbReference>
<gene>
    <name evidence="3" type="ORF">J0B03_07465</name>
</gene>
<proteinExistence type="inferred from homology"/>
<dbReference type="GO" id="GO:0016491">
    <property type="term" value="F:oxidoreductase activity"/>
    <property type="evidence" value="ECO:0007669"/>
    <property type="project" value="UniProtKB-KW"/>
</dbReference>
<protein>
    <submittedName>
        <fullName evidence="3">SDR family oxidoreductase</fullName>
    </submittedName>
</protein>
<dbReference type="PANTHER" id="PTHR24321:SF8">
    <property type="entry name" value="ESTRADIOL 17-BETA-DEHYDROGENASE 8-RELATED"/>
    <property type="match status" value="1"/>
</dbReference>
<dbReference type="PRINTS" id="PR00081">
    <property type="entry name" value="GDHRDH"/>
</dbReference>
<reference evidence="3" key="1">
    <citation type="submission" date="2021-03" db="EMBL/GenBank/DDBJ databases">
        <title>Alkalibacter marinus sp. nov., isolated from tidal flat sediment.</title>
        <authorList>
            <person name="Namirimu T."/>
            <person name="Yang J.-A."/>
            <person name="Yang S.-H."/>
            <person name="Kim Y.-J."/>
            <person name="Kwon K.K."/>
        </authorList>
    </citation>
    <scope>NUCLEOTIDE SEQUENCE</scope>
    <source>
        <strain evidence="3">ES005</strain>
    </source>
</reference>
<dbReference type="PANTHER" id="PTHR24321">
    <property type="entry name" value="DEHYDROGENASES, SHORT CHAIN"/>
    <property type="match status" value="1"/>
</dbReference>
<dbReference type="EMBL" id="CP071444">
    <property type="protein sequence ID" value="QSX07672.1"/>
    <property type="molecule type" value="Genomic_DNA"/>
</dbReference>